<accession>A0ACC6AA72</accession>
<sequence length="131" mass="14224">MIGILVTTHGEFCNGLLHAAHMIAGEQEGVDAVSLDENGMDDFASRLETKLDEMVEKYNQVLVMCDLKGGTPCNQSLRYGFINEGKIKIVAGVNLPMLIETIFGRSSVESLDELAIVASDSGKQSIEYITL</sequence>
<evidence type="ECO:0000313" key="2">
    <source>
        <dbReference type="Proteomes" id="UP001202289"/>
    </source>
</evidence>
<dbReference type="Proteomes" id="UP001202289">
    <property type="component" value="Unassembled WGS sequence"/>
</dbReference>
<proteinExistence type="predicted"/>
<gene>
    <name evidence="1" type="ORF">M3215_17140</name>
</gene>
<keyword evidence="2" id="KW-1185">Reference proteome</keyword>
<keyword evidence="1" id="KW-0762">Sugar transport</keyword>
<organism evidence="1 2">
    <name type="scientific">Bacillus cytotoxicus</name>
    <dbReference type="NCBI Taxonomy" id="580165"/>
    <lineage>
        <taxon>Bacteria</taxon>
        <taxon>Bacillati</taxon>
        <taxon>Bacillota</taxon>
        <taxon>Bacilli</taxon>
        <taxon>Bacillales</taxon>
        <taxon>Bacillaceae</taxon>
        <taxon>Bacillus</taxon>
        <taxon>Bacillus cereus group</taxon>
    </lineage>
</organism>
<dbReference type="EMBL" id="JAMBOP010000024">
    <property type="protein sequence ID" value="MCM3737479.1"/>
    <property type="molecule type" value="Genomic_DNA"/>
</dbReference>
<comment type="caution">
    <text evidence="1">The sequence shown here is derived from an EMBL/GenBank/DDBJ whole genome shotgun (WGS) entry which is preliminary data.</text>
</comment>
<keyword evidence="1" id="KW-0813">Transport</keyword>
<evidence type="ECO:0000313" key="1">
    <source>
        <dbReference type="EMBL" id="MCM3737479.1"/>
    </source>
</evidence>
<name>A0ACC6AA72_9BACI</name>
<reference evidence="1" key="1">
    <citation type="submission" date="2022-05" db="EMBL/GenBank/DDBJ databases">
        <title>Comparative Genomics of Spacecraft Associated Microbes.</title>
        <authorList>
            <person name="Tran M.T."/>
            <person name="Wright A."/>
            <person name="Seuylemezian A."/>
            <person name="Eisen J."/>
            <person name="Coil D."/>
        </authorList>
    </citation>
    <scope>NUCLEOTIDE SEQUENCE</scope>
    <source>
        <strain evidence="1">FAIRING 10M-2.2</strain>
    </source>
</reference>
<protein>
    <submittedName>
        <fullName evidence="1">PTS sugar transporter subunit IIA</fullName>
    </submittedName>
</protein>